<organism evidence="2 3">
    <name type="scientific">Hypholoma sublateritium (strain FD-334 SS-4)</name>
    <dbReference type="NCBI Taxonomy" id="945553"/>
    <lineage>
        <taxon>Eukaryota</taxon>
        <taxon>Fungi</taxon>
        <taxon>Dikarya</taxon>
        <taxon>Basidiomycota</taxon>
        <taxon>Agaricomycotina</taxon>
        <taxon>Agaricomycetes</taxon>
        <taxon>Agaricomycetidae</taxon>
        <taxon>Agaricales</taxon>
        <taxon>Agaricineae</taxon>
        <taxon>Strophariaceae</taxon>
        <taxon>Hypholoma</taxon>
    </lineage>
</organism>
<evidence type="ECO:0000313" key="3">
    <source>
        <dbReference type="Proteomes" id="UP000054270"/>
    </source>
</evidence>
<evidence type="ECO:0000313" key="2">
    <source>
        <dbReference type="EMBL" id="KJA19400.1"/>
    </source>
</evidence>
<accession>A0A0D2PH21</accession>
<dbReference type="STRING" id="945553.A0A0D2PH21"/>
<dbReference type="Proteomes" id="UP000054270">
    <property type="component" value="Unassembled WGS sequence"/>
</dbReference>
<feature type="compositionally biased region" description="Basic and acidic residues" evidence="1">
    <location>
        <begin position="57"/>
        <end position="75"/>
    </location>
</feature>
<feature type="region of interest" description="Disordered" evidence="1">
    <location>
        <begin position="22"/>
        <end position="130"/>
    </location>
</feature>
<dbReference type="OMA" id="KHAINDE"/>
<proteinExistence type="predicted"/>
<dbReference type="OrthoDB" id="2686745at2759"/>
<name>A0A0D2PH21_HYPSF</name>
<reference evidence="3" key="1">
    <citation type="submission" date="2014-04" db="EMBL/GenBank/DDBJ databases">
        <title>Evolutionary Origins and Diversification of the Mycorrhizal Mutualists.</title>
        <authorList>
            <consortium name="DOE Joint Genome Institute"/>
            <consortium name="Mycorrhizal Genomics Consortium"/>
            <person name="Kohler A."/>
            <person name="Kuo A."/>
            <person name="Nagy L.G."/>
            <person name="Floudas D."/>
            <person name="Copeland A."/>
            <person name="Barry K.W."/>
            <person name="Cichocki N."/>
            <person name="Veneault-Fourrey C."/>
            <person name="LaButti K."/>
            <person name="Lindquist E.A."/>
            <person name="Lipzen A."/>
            <person name="Lundell T."/>
            <person name="Morin E."/>
            <person name="Murat C."/>
            <person name="Riley R."/>
            <person name="Ohm R."/>
            <person name="Sun H."/>
            <person name="Tunlid A."/>
            <person name="Henrissat B."/>
            <person name="Grigoriev I.V."/>
            <person name="Hibbett D.S."/>
            <person name="Martin F."/>
        </authorList>
    </citation>
    <scope>NUCLEOTIDE SEQUENCE [LARGE SCALE GENOMIC DNA]</scope>
    <source>
        <strain evidence="3">FD-334 SS-4</strain>
    </source>
</reference>
<gene>
    <name evidence="2" type="ORF">HYPSUDRAFT_204617</name>
</gene>
<dbReference type="AlphaFoldDB" id="A0A0D2PH21"/>
<evidence type="ECO:0000256" key="1">
    <source>
        <dbReference type="SAM" id="MobiDB-lite"/>
    </source>
</evidence>
<dbReference type="EMBL" id="KN817578">
    <property type="protein sequence ID" value="KJA19400.1"/>
    <property type="molecule type" value="Genomic_DNA"/>
</dbReference>
<sequence length="253" mass="28895">MALSVQSHLPLITTRITFQYNELPPPPQITPREKYPPNLRRRTRQMLAPYQKRAVRFRTERSESPGDGLPADRFESSAPAEHPVNLHLRSESPLTDISDMSDDSNASDLDERRPLLIPKPPGEAGRANSGGYNLQVKLGWDEKRFKEFNTYINETSEKMLMPDLCFSKQEPKALEKVFQMTAKEFKIENAYEKDWPIREAYKLHLKYTSEYAKKKVVRKATTGIKKAASVLNARNPVASTSSHAKHAINDEDL</sequence>
<keyword evidence="3" id="KW-1185">Reference proteome</keyword>
<protein>
    <submittedName>
        <fullName evidence="2">Uncharacterized protein</fullName>
    </submittedName>
</protein>